<reference evidence="1 2" key="1">
    <citation type="journal article" date="2018" name="PLoS ONE">
        <title>The draft genome of Kipferlia bialata reveals reductive genome evolution in fornicate parasites.</title>
        <authorList>
            <person name="Tanifuji G."/>
            <person name="Takabayashi S."/>
            <person name="Kume K."/>
            <person name="Takagi M."/>
            <person name="Nakayama T."/>
            <person name="Kamikawa R."/>
            <person name="Inagaki Y."/>
            <person name="Hashimoto T."/>
        </authorList>
    </citation>
    <scope>NUCLEOTIDE SEQUENCE [LARGE SCALE GENOMIC DNA]</scope>
    <source>
        <strain evidence="1">NY0173</strain>
    </source>
</reference>
<keyword evidence="2" id="KW-1185">Reference proteome</keyword>
<proteinExistence type="predicted"/>
<protein>
    <submittedName>
        <fullName evidence="1">Uncharacterized protein</fullName>
    </submittedName>
</protein>
<evidence type="ECO:0000313" key="2">
    <source>
        <dbReference type="Proteomes" id="UP000265618"/>
    </source>
</evidence>
<comment type="caution">
    <text evidence="1">The sequence shown here is derived from an EMBL/GenBank/DDBJ whole genome shotgun (WGS) entry which is preliminary data.</text>
</comment>
<dbReference type="Proteomes" id="UP000265618">
    <property type="component" value="Unassembled WGS sequence"/>
</dbReference>
<sequence>MGRIAEAQYQLNDAINQLNSSMTKRKDEINTRMDSLSETLSTFVKPHTLEQIETMTRMR</sequence>
<name>A0A391NVT1_9EUKA</name>
<feature type="non-terminal residue" evidence="1">
    <location>
        <position position="1"/>
    </location>
</feature>
<dbReference type="EMBL" id="BDIP01010290">
    <property type="protein sequence ID" value="GCA65231.1"/>
    <property type="molecule type" value="Genomic_DNA"/>
</dbReference>
<gene>
    <name evidence="1" type="ORF">KIPB_016612</name>
</gene>
<evidence type="ECO:0000313" key="1">
    <source>
        <dbReference type="EMBL" id="GCA65231.1"/>
    </source>
</evidence>
<dbReference type="AlphaFoldDB" id="A0A391NVT1"/>
<organism evidence="1 2">
    <name type="scientific">Kipferlia bialata</name>
    <dbReference type="NCBI Taxonomy" id="797122"/>
    <lineage>
        <taxon>Eukaryota</taxon>
        <taxon>Metamonada</taxon>
        <taxon>Carpediemonas-like organisms</taxon>
        <taxon>Kipferlia</taxon>
    </lineage>
</organism>
<accession>A0A391NVT1</accession>